<dbReference type="CDD" id="cd00200">
    <property type="entry name" value="WD40"/>
    <property type="match status" value="2"/>
</dbReference>
<evidence type="ECO:0000256" key="1">
    <source>
        <dbReference type="ARBA" id="ARBA00022574"/>
    </source>
</evidence>
<dbReference type="Proteomes" id="UP000688137">
    <property type="component" value="Unassembled WGS sequence"/>
</dbReference>
<evidence type="ECO:0000256" key="4">
    <source>
        <dbReference type="SAM" id="Coils"/>
    </source>
</evidence>
<evidence type="ECO:0000313" key="7">
    <source>
        <dbReference type="EMBL" id="CAD8104641.1"/>
    </source>
</evidence>
<evidence type="ECO:0000256" key="3">
    <source>
        <dbReference type="PROSITE-ProRule" id="PRU00221"/>
    </source>
</evidence>
<feature type="coiled-coil region" evidence="4">
    <location>
        <begin position="1275"/>
        <end position="1374"/>
    </location>
</feature>
<dbReference type="PROSITE" id="PS50294">
    <property type="entry name" value="WD_REPEATS_REGION"/>
    <property type="match status" value="14"/>
</dbReference>
<dbReference type="FunFam" id="2.130.10.10:FF:002141">
    <property type="entry name" value="Uncharacterized protein"/>
    <property type="match status" value="1"/>
</dbReference>
<gene>
    <name evidence="7" type="ORF">PPRIM_AZ9-3.1.T1240109</name>
</gene>
<dbReference type="SMART" id="SM00320">
    <property type="entry name" value="WD40"/>
    <property type="match status" value="14"/>
</dbReference>
<reference evidence="7" key="1">
    <citation type="submission" date="2021-01" db="EMBL/GenBank/DDBJ databases">
        <authorList>
            <consortium name="Genoscope - CEA"/>
            <person name="William W."/>
        </authorList>
    </citation>
    <scope>NUCLEOTIDE SEQUENCE</scope>
</reference>
<organism evidence="7 8">
    <name type="scientific">Paramecium primaurelia</name>
    <dbReference type="NCBI Taxonomy" id="5886"/>
    <lineage>
        <taxon>Eukaryota</taxon>
        <taxon>Sar</taxon>
        <taxon>Alveolata</taxon>
        <taxon>Ciliophora</taxon>
        <taxon>Intramacronucleata</taxon>
        <taxon>Oligohymenophorea</taxon>
        <taxon>Peniculida</taxon>
        <taxon>Parameciidae</taxon>
        <taxon>Paramecium</taxon>
    </lineage>
</organism>
<feature type="repeat" description="WD" evidence="3">
    <location>
        <begin position="2665"/>
        <end position="2706"/>
    </location>
</feature>
<dbReference type="InterPro" id="IPR019775">
    <property type="entry name" value="WD40_repeat_CS"/>
</dbReference>
<evidence type="ECO:0000256" key="2">
    <source>
        <dbReference type="ARBA" id="ARBA00022737"/>
    </source>
</evidence>
<dbReference type="InterPro" id="IPR018391">
    <property type="entry name" value="PQQ_b-propeller_rpt"/>
</dbReference>
<feature type="repeat" description="WD" evidence="3">
    <location>
        <begin position="2246"/>
        <end position="2287"/>
    </location>
</feature>
<dbReference type="PROSITE" id="PS50082">
    <property type="entry name" value="WD_REPEATS_2"/>
    <property type="match status" value="14"/>
</dbReference>
<feature type="repeat" description="WD" evidence="3">
    <location>
        <begin position="2707"/>
        <end position="2748"/>
    </location>
</feature>
<dbReference type="EMBL" id="CAJJDM010000127">
    <property type="protein sequence ID" value="CAD8104641.1"/>
    <property type="molecule type" value="Genomic_DNA"/>
</dbReference>
<dbReference type="PANTHER" id="PTHR22847">
    <property type="entry name" value="WD40 REPEAT PROTEIN"/>
    <property type="match status" value="1"/>
</dbReference>
<keyword evidence="2" id="KW-0677">Repeat</keyword>
<feature type="repeat" description="WD" evidence="3">
    <location>
        <begin position="2288"/>
        <end position="2329"/>
    </location>
</feature>
<accession>A0A8S1PNQ6</accession>
<dbReference type="InterPro" id="IPR007111">
    <property type="entry name" value="NACHT_NTPase"/>
</dbReference>
<protein>
    <recommendedName>
        <fullName evidence="6">NACHT domain-containing protein</fullName>
    </recommendedName>
</protein>
<dbReference type="GO" id="GO:1990234">
    <property type="term" value="C:transferase complex"/>
    <property type="evidence" value="ECO:0007669"/>
    <property type="project" value="UniProtKB-ARBA"/>
</dbReference>
<feature type="coiled-coil region" evidence="4">
    <location>
        <begin position="810"/>
        <end position="837"/>
    </location>
</feature>
<dbReference type="SMART" id="SM00564">
    <property type="entry name" value="PQQ"/>
    <property type="match status" value="7"/>
</dbReference>
<dbReference type="Pfam" id="PF25173">
    <property type="entry name" value="Beta-prop_WDR3_1st"/>
    <property type="match status" value="1"/>
</dbReference>
<keyword evidence="1 3" id="KW-0853">WD repeat</keyword>
<dbReference type="InterPro" id="IPR001680">
    <property type="entry name" value="WD40_rpt"/>
</dbReference>
<sequence>MKQTTSTLRGGGCGSHRIISHSQGNSKSDIQDIEIFITQFDYYVEKICTKAAVAANQLESQEIMIAIQWFIFQEENIYKLNKSTEKVMKSYNLILEGIRKLLKSCLIYIRTDLFKCLYILQFTTSLSKVILSFHIMNDERFMKQDLQKEFLDISEELTQLIEIEKNDLIQNQMELYLFLTKTSFQMAPNNNQDRQDFLRGCLSGIISSIIQMKPNAELLKSLFQGACLIHKMYAVQKNRKLYEVYYQIDMLQWEIINYFKNDKQNDLEGIILQIQSIHENLVKNSNNWKHHFLWIQMIGKILIYNPLLKKQQLYHFNNIGIKQRQIWNEYLHKGLLIQMNHSNDQAVILLNQLQNKELLQLDRLILEDCFKEWKNFLLLKDFLLNDQNENIHFTFSSYLKCKLEVGKIEPQKNENIMAINQIQQFLTFILSDKLITLIEDNYEKLGIVVNIYNNIIKNNNQFNEKIQQATYTSKIIKMIQNFKQYFINTQQIIKIIRLNQRKKNYQIEQLDQIMIIEYKNFQQLKYLMKVLEQILQPLIQEFKDNINDLKIQSQNQNDEIVERERLLEQKQYIQVELKKLELQDKKNSLLDDLQLKLEAIPTNPLNKKKIMESAQSLIQFITNSWKQLEKREISLLQNNNHLIQLFENQLNDIYIQYEEKIQEIINDNEKSILFMKQIISIKYDIEILLKPENLKEIKLIFDDMHFIKSIQNLRFKHLQLHLKLETIKKSFKNILEQTSPQELQKLQELINLDEFLLSVIKEYPKRIICCNSNIEKQIISELISVQFTEHDYQNQLSKQKGLIEYLEFRLSIEEQTISQEEQDLELIEKELGELFVEESPYQLRLETIIEGLAIDESLKNVIEEKFSISEQRLEKDKFNNFLSQLKKIKDSGKYQNIDQIKIEYWDQLAIQTTTVIKTLETFGYIDKEIFQMLLNEELMNLKRLLSEEKISSEIQLNAALQSNQEKMINEKDKITITTKSDQNQENQLHDLIVKQKEIYQINEKDVITWMKSNFFSNLNRRAYLLFLIKVVKLQIQKIIESKELLQRFLEEVNVFSDKLDQIQKYKYEVQTKLQQRFQCRFQEFIKNFEQLILTQINLQQIEDENFESYFERIQTNLSKGNYDTEITQTQQNISDFLKTLKVYFQEKLLEPKYSLNSHIKQEFLIECIRKLYLLDNQEVEYDEKSDQQLGLFDTLKQKYHDFQNNEEWKIKQGLVFTIIQISSNCFTDTIISFCQKSLIQLWVSEKDLRVRNLLKNKNLINMQMQILQRDWQTQHDRIAGEMQQMLKKIDQLQEQIFHEANLNKRDLQLKQIDETTLQLDEYIENINEMGQQLQLITDFVNHIRKGLLRVEGKMNEMKESLINMSNEIKLLRGKSVEQLLEIRKWKVLMEAAYKNVRSIYVPLKTQEKGKNELSNLMNLEQFDDKIGEVNKFLQEEKTVLLIHGIAGSGKSTTAKKIEEFIWKQHDKNKQVPNRILIPIYISLPSLNNPNFQAIEETLRQDDYGFDDIQLKECKEMLEKKEFRFLFIMDSYDEMKLENLQKNLYINNKIKQNWSDPLVIFTTRSEILTSINYIDWFAPEDKTKLKEIQLLKFDQVQKQEYLKKFTLQSIKMLIFEMYEQQIQIENRRAMDINKFELFWEKLLSNLKFDITQMKSETLLNQKQIEKIFKFLKDDGYITLKSKDFLRSLSINLQKLWSTEKYDNMIKQINLNKMVETPQMMEILVQVLPEMMVKATQIVNLKQNFLKNFSKMIKEYFKSQFMIHMYKWQQNKQLTNKIEIESQLDTFVNQDEISEVTQIDIQNLEKIDYHQVSLEVWNKMEDNQIPLQLQISQDFGELDLNLLKIIEPNLLLPNTLFNKVKIQKERIIQVVSDALKEYNLTSYDFYSEFINYYHLKQIEKQQNLGKSINIDSFLHDLKQYSIKLAKSMSNKQVTQVQYKQQGLLYKEEGEEEKWLNEFFNDDTQYGSYKKDIRSCSLIQKKGTNFLFVHKSIQDFLIATDLYEMLALSTDLDLQILSSIIERLSKEQTQNQDYLEFISKLNLSELNFKFDTLSLFERQQQLNDIQKNIKLLLNLIRILKQHDFNQINYSTNFYTETRRYLIQKISKELVIIEFLILIVHLTKIDKNFIQCGSNSLNLLVEMKVDLTKQCFSNIKIKNTSIIGANFAKCNLSGSELENVNINGINLNCAQLFNCKWKNLKIYEVHQFNGHNDTVCSVSFSPDGTKLASGSDDNSICIWDVKTGKLKAKLEGHTHWVQSVCFSPDGTTLASGSQDQSIRLWDIETGEQKAKLDGHTHYVYSICFSPDSTTLASGSFDNTIRLWDVKTGQQKAILKGHSSCINSVCISPDGTTLVSGSIDKSIRLWEFKTGKQKAILQCNSQVNSVSISPDGTTLASGSADNSIFFWDVKTGQQKSKLNGHTNQVRSVCFSPDGTSLSSGSDDKSIRLWDVKTGQQIVKLDGHIHQVKTVCFSLDGTKLASGSTDNSIRLWDVMTGQQKFQLEGHDGIVCSVCFSPDGTILASGSDDQSIRLWDVKTGQQKASFDGHTHNVRSVCFSPDGTTLASGSRDKSIRLWDVKTGQQKAKLDGHINWVQSVCYSPDGTTLASCCVDNSIRLWDVNTRETKVRLEGHQGYLNLVSFSPDGTILASCSSFDSIGLWDVGTGQQIAKLGGHTYCAQSLCFSPDGTTLAYGSEDKSIRLMDVKTGQQQFKLDGHSDYVRSVCFSPDGTTLASGSDDNSIRIWDVKTGQQKANLMGHLNAVNTISFSPDGTTLASGSDDNSIRIWDVKTVKEVETTDIIQKEILNNLLPEGSVYNLNLASSHLTILLISKQPIFQASRALILKGQFENQSSIDLKTLFKQKGSCILESQQQQIQKSN</sequence>
<evidence type="ECO:0000259" key="6">
    <source>
        <dbReference type="Pfam" id="PF05729"/>
    </source>
</evidence>
<keyword evidence="4" id="KW-0175">Coiled coil</keyword>
<feature type="region of interest" description="Disordered" evidence="5">
    <location>
        <begin position="1"/>
        <end position="23"/>
    </location>
</feature>
<dbReference type="PANTHER" id="PTHR22847:SF637">
    <property type="entry name" value="WD REPEAT DOMAIN 5B"/>
    <property type="match status" value="1"/>
</dbReference>
<comment type="caution">
    <text evidence="7">The sequence shown here is derived from an EMBL/GenBank/DDBJ whole genome shotgun (WGS) entry which is preliminary data.</text>
</comment>
<feature type="repeat" description="WD" evidence="3">
    <location>
        <begin position="2371"/>
        <end position="2412"/>
    </location>
</feature>
<dbReference type="Pfam" id="PF00400">
    <property type="entry name" value="WD40"/>
    <property type="match status" value="9"/>
</dbReference>
<feature type="repeat" description="WD" evidence="3">
    <location>
        <begin position="2413"/>
        <end position="2454"/>
    </location>
</feature>
<dbReference type="OMA" id="ININCFV"/>
<feature type="repeat" description="WD" evidence="3">
    <location>
        <begin position="2330"/>
        <end position="2371"/>
    </location>
</feature>
<evidence type="ECO:0000313" key="8">
    <source>
        <dbReference type="Proteomes" id="UP000688137"/>
    </source>
</evidence>
<proteinExistence type="predicted"/>
<evidence type="ECO:0000256" key="5">
    <source>
        <dbReference type="SAM" id="MobiDB-lite"/>
    </source>
</evidence>
<name>A0A8S1PNQ6_PARPR</name>
<feature type="repeat" description="WD" evidence="3">
    <location>
        <begin position="2497"/>
        <end position="2538"/>
    </location>
</feature>
<feature type="repeat" description="WD" evidence="3">
    <location>
        <begin position="2623"/>
        <end position="2664"/>
    </location>
</feature>
<dbReference type="Pfam" id="PF05729">
    <property type="entry name" value="NACHT"/>
    <property type="match status" value="1"/>
</dbReference>
<keyword evidence="8" id="KW-1185">Reference proteome</keyword>
<dbReference type="PROSITE" id="PS00678">
    <property type="entry name" value="WD_REPEATS_1"/>
    <property type="match status" value="12"/>
</dbReference>
<feature type="repeat" description="WD" evidence="3">
    <location>
        <begin position="2204"/>
        <end position="2245"/>
    </location>
</feature>
<feature type="coiled-coil region" evidence="4">
    <location>
        <begin position="539"/>
        <end position="583"/>
    </location>
</feature>
<feature type="repeat" description="WD" evidence="3">
    <location>
        <begin position="2455"/>
        <end position="2496"/>
    </location>
</feature>
<feature type="repeat" description="WD" evidence="3">
    <location>
        <begin position="2749"/>
        <end position="2790"/>
    </location>
</feature>
<feature type="repeat" description="WD" evidence="3">
    <location>
        <begin position="2539"/>
        <end position="2580"/>
    </location>
</feature>
<feature type="domain" description="NACHT" evidence="6">
    <location>
        <begin position="1439"/>
        <end position="1604"/>
    </location>
</feature>
<feature type="repeat" description="WD" evidence="3">
    <location>
        <begin position="2581"/>
        <end position="2622"/>
    </location>
</feature>